<accession>W4JRV8</accession>
<dbReference type="Proteomes" id="UP000030671">
    <property type="component" value="Unassembled WGS sequence"/>
</dbReference>
<evidence type="ECO:0000256" key="1">
    <source>
        <dbReference type="SAM" id="MobiDB-lite"/>
    </source>
</evidence>
<evidence type="ECO:0000313" key="3">
    <source>
        <dbReference type="Proteomes" id="UP000030671"/>
    </source>
</evidence>
<dbReference type="GeneID" id="20674383"/>
<evidence type="ECO:0000313" key="2">
    <source>
        <dbReference type="EMBL" id="ETW76282.1"/>
    </source>
</evidence>
<name>W4JRV8_HETIT</name>
<dbReference type="AlphaFoldDB" id="W4JRV8"/>
<feature type="region of interest" description="Disordered" evidence="1">
    <location>
        <begin position="242"/>
        <end position="268"/>
    </location>
</feature>
<feature type="region of interest" description="Disordered" evidence="1">
    <location>
        <begin position="115"/>
        <end position="157"/>
    </location>
</feature>
<reference evidence="2 3" key="1">
    <citation type="journal article" date="2012" name="New Phytol.">
        <title>Insight into trade-off between wood decay and parasitism from the genome of a fungal forest pathogen.</title>
        <authorList>
            <person name="Olson A."/>
            <person name="Aerts A."/>
            <person name="Asiegbu F."/>
            <person name="Belbahri L."/>
            <person name="Bouzid O."/>
            <person name="Broberg A."/>
            <person name="Canback B."/>
            <person name="Coutinho P.M."/>
            <person name="Cullen D."/>
            <person name="Dalman K."/>
            <person name="Deflorio G."/>
            <person name="van Diepen L.T."/>
            <person name="Dunand C."/>
            <person name="Duplessis S."/>
            <person name="Durling M."/>
            <person name="Gonthier P."/>
            <person name="Grimwood J."/>
            <person name="Fossdal C.G."/>
            <person name="Hansson D."/>
            <person name="Henrissat B."/>
            <person name="Hietala A."/>
            <person name="Himmelstrand K."/>
            <person name="Hoffmeister D."/>
            <person name="Hogberg N."/>
            <person name="James T.Y."/>
            <person name="Karlsson M."/>
            <person name="Kohler A."/>
            <person name="Kues U."/>
            <person name="Lee Y.H."/>
            <person name="Lin Y.C."/>
            <person name="Lind M."/>
            <person name="Lindquist E."/>
            <person name="Lombard V."/>
            <person name="Lucas S."/>
            <person name="Lunden K."/>
            <person name="Morin E."/>
            <person name="Murat C."/>
            <person name="Park J."/>
            <person name="Raffaello T."/>
            <person name="Rouze P."/>
            <person name="Salamov A."/>
            <person name="Schmutz J."/>
            <person name="Solheim H."/>
            <person name="Stahlberg J."/>
            <person name="Velez H."/>
            <person name="de Vries R.P."/>
            <person name="Wiebenga A."/>
            <person name="Woodward S."/>
            <person name="Yakovlev I."/>
            <person name="Garbelotto M."/>
            <person name="Martin F."/>
            <person name="Grigoriev I.V."/>
            <person name="Stenlid J."/>
        </authorList>
    </citation>
    <scope>NUCLEOTIDE SEQUENCE [LARGE SCALE GENOMIC DNA]</scope>
    <source>
        <strain evidence="2 3">TC 32-1</strain>
    </source>
</reference>
<proteinExistence type="predicted"/>
<feature type="compositionally biased region" description="Basic and acidic residues" evidence="1">
    <location>
        <begin position="116"/>
        <end position="125"/>
    </location>
</feature>
<dbReference type="RefSeq" id="XP_009551211.1">
    <property type="nucleotide sequence ID" value="XM_009552916.1"/>
</dbReference>
<protein>
    <submittedName>
        <fullName evidence="2">Uncharacterized protein</fullName>
    </submittedName>
</protein>
<feature type="compositionally biased region" description="Basic and acidic residues" evidence="1">
    <location>
        <begin position="242"/>
        <end position="254"/>
    </location>
</feature>
<gene>
    <name evidence="2" type="ORF">HETIRDRAFT_429794</name>
</gene>
<organism evidence="2 3">
    <name type="scientific">Heterobasidion irregulare (strain TC 32-1)</name>
    <dbReference type="NCBI Taxonomy" id="747525"/>
    <lineage>
        <taxon>Eukaryota</taxon>
        <taxon>Fungi</taxon>
        <taxon>Dikarya</taxon>
        <taxon>Basidiomycota</taxon>
        <taxon>Agaricomycotina</taxon>
        <taxon>Agaricomycetes</taxon>
        <taxon>Russulales</taxon>
        <taxon>Bondarzewiaceae</taxon>
        <taxon>Heterobasidion</taxon>
        <taxon>Heterobasidion annosum species complex</taxon>
    </lineage>
</organism>
<keyword evidence="3" id="KW-1185">Reference proteome</keyword>
<dbReference type="EMBL" id="KI925464">
    <property type="protein sequence ID" value="ETW76282.1"/>
    <property type="molecule type" value="Genomic_DNA"/>
</dbReference>
<dbReference type="InParanoid" id="W4JRV8"/>
<feature type="compositionally biased region" description="Basic and acidic residues" evidence="1">
    <location>
        <begin position="134"/>
        <end position="155"/>
    </location>
</feature>
<dbReference type="KEGG" id="hir:HETIRDRAFT_429794"/>
<dbReference type="HOGENOM" id="CLU_897316_0_0_1"/>
<sequence length="310" mass="35287">MYSIRSLKLQSRGVTHILFGFEALSLRITIDAPRPAWVDALYENMHAIQKAYETEMQREFRPIKASYNDLKRKCGKPASKARVLSKSFSSMDGERPWDDEVWALYRGCAAVEDAASTERESERTRSIPSCLQKRLSDRQKLTNQHADARQDEGVKSRRAMRRTCVEAGGGDLLRTAVKKRTPVVPGREPSGVNTRDLLKCRNTTPDERYHSVTFITRAQIEREPEQERRQLVDHAQYFRSRDLHERDRIQDGGRNRPQQKAKGSGQRENGCSLCIREDICLVAVIVIVDEDAGDDATASSWPQVNNALLT</sequence>